<dbReference type="CDD" id="cd12100">
    <property type="entry name" value="DD_CABYR_SP17"/>
    <property type="match status" value="1"/>
</dbReference>
<feature type="domain" description="RIIa" evidence="2">
    <location>
        <begin position="18"/>
        <end position="55"/>
    </location>
</feature>
<feature type="compositionally biased region" description="Acidic residues" evidence="1">
    <location>
        <begin position="209"/>
        <end position="219"/>
    </location>
</feature>
<dbReference type="Pfam" id="PF02197">
    <property type="entry name" value="RIIa"/>
    <property type="match status" value="1"/>
</dbReference>
<name>A0A1S3DN49_DIACI</name>
<dbReference type="STRING" id="121845.A0A1S3DN49"/>
<dbReference type="CDD" id="cd23767">
    <property type="entry name" value="IQCD"/>
    <property type="match status" value="1"/>
</dbReference>
<evidence type="ECO:0000256" key="1">
    <source>
        <dbReference type="SAM" id="MobiDB-lite"/>
    </source>
</evidence>
<evidence type="ECO:0000313" key="3">
    <source>
        <dbReference type="Proteomes" id="UP000079169"/>
    </source>
</evidence>
<gene>
    <name evidence="4" type="primary">LOC103521549</name>
</gene>
<dbReference type="PANTHER" id="PTHR10699:SF11">
    <property type="entry name" value="IGLOO, ISOFORM A"/>
    <property type="match status" value="1"/>
</dbReference>
<accession>A0A1S3DN49</accession>
<dbReference type="PaxDb" id="121845-A0A1S3DN49"/>
<dbReference type="PANTHER" id="PTHR10699">
    <property type="entry name" value="NEUROMODULIN"/>
    <property type="match status" value="1"/>
</dbReference>
<dbReference type="Pfam" id="PF00612">
    <property type="entry name" value="IQ"/>
    <property type="match status" value="1"/>
</dbReference>
<dbReference type="Gene3D" id="1.20.5.190">
    <property type="match status" value="1"/>
</dbReference>
<dbReference type="SMART" id="SM00015">
    <property type="entry name" value="IQ"/>
    <property type="match status" value="1"/>
</dbReference>
<dbReference type="InterPro" id="IPR000048">
    <property type="entry name" value="IQ_motif_EF-hand-BS"/>
</dbReference>
<organism evidence="3 4">
    <name type="scientific">Diaphorina citri</name>
    <name type="common">Asian citrus psyllid</name>
    <dbReference type="NCBI Taxonomy" id="121845"/>
    <lineage>
        <taxon>Eukaryota</taxon>
        <taxon>Metazoa</taxon>
        <taxon>Ecdysozoa</taxon>
        <taxon>Arthropoda</taxon>
        <taxon>Hexapoda</taxon>
        <taxon>Insecta</taxon>
        <taxon>Pterygota</taxon>
        <taxon>Neoptera</taxon>
        <taxon>Paraneoptera</taxon>
        <taxon>Hemiptera</taxon>
        <taxon>Sternorrhyncha</taxon>
        <taxon>Psylloidea</taxon>
        <taxon>Psyllidae</taxon>
        <taxon>Diaphorininae</taxon>
        <taxon>Diaphorina</taxon>
    </lineage>
</organism>
<feature type="non-terminal residue" evidence="4">
    <location>
        <position position="248"/>
    </location>
</feature>
<evidence type="ECO:0000313" key="4">
    <source>
        <dbReference type="RefSeq" id="XP_008484882.1"/>
    </source>
</evidence>
<dbReference type="SUPFAM" id="SSF47391">
    <property type="entry name" value="Dimerization-anchoring domain of cAMP-dependent PK regulatory subunit"/>
    <property type="match status" value="1"/>
</dbReference>
<feature type="region of interest" description="Disordered" evidence="1">
    <location>
        <begin position="209"/>
        <end position="248"/>
    </location>
</feature>
<dbReference type="InterPro" id="IPR047579">
    <property type="entry name" value="DD_CABYR_SP17"/>
</dbReference>
<dbReference type="Gene3D" id="1.20.890.10">
    <property type="entry name" value="cAMP-dependent protein kinase regulatory subunit, dimerization-anchoring domain"/>
    <property type="match status" value="1"/>
</dbReference>
<sequence length="248" mass="28282">MNYTLQVHGERHVYPVPPGLNELVSDITREVLRHQPDNLYKFIAEYLESLLRIRNAMNVGVKFRAQVIEESTAFVNHFLVCGFSPDDLDAAARKIQSFWRGFLGRKKLREDLEQKKREEEAFDETVRAIAEDLNVTLDELLNAANILQKYLKEFLATLLQAPSEQEEIKCILYSQYEIIFIVPLSEEIGYQLITVDSLMDHVDAVLADEISDDEDEDVEGAVGDGHWSEDEIPAAKSSGGTYHRPQVL</sequence>
<keyword evidence="3" id="KW-1185">Reference proteome</keyword>
<dbReference type="GeneID" id="103521549"/>
<dbReference type="Proteomes" id="UP000079169">
    <property type="component" value="Unplaced"/>
</dbReference>
<dbReference type="AlphaFoldDB" id="A0A1S3DN49"/>
<dbReference type="KEGG" id="dci:103521549"/>
<dbReference type="InterPro" id="IPR003117">
    <property type="entry name" value="cAMP_dep_PK_reg_su_I/II_a/b"/>
</dbReference>
<dbReference type="RefSeq" id="XP_008484882.1">
    <property type="nucleotide sequence ID" value="XM_008486660.3"/>
</dbReference>
<dbReference type="PROSITE" id="PS50096">
    <property type="entry name" value="IQ"/>
    <property type="match status" value="1"/>
</dbReference>
<evidence type="ECO:0000259" key="2">
    <source>
        <dbReference type="SMART" id="SM00394"/>
    </source>
</evidence>
<protein>
    <submittedName>
        <fullName evidence="4">Uncharacterized protein LOC103521549</fullName>
    </submittedName>
</protein>
<dbReference type="SMART" id="SM00394">
    <property type="entry name" value="RIIa"/>
    <property type="match status" value="1"/>
</dbReference>
<proteinExistence type="predicted"/>
<reference evidence="4" key="1">
    <citation type="submission" date="2025-08" db="UniProtKB">
        <authorList>
            <consortium name="RefSeq"/>
        </authorList>
    </citation>
    <scope>IDENTIFICATION</scope>
</reference>
<dbReference type="GO" id="GO:0005516">
    <property type="term" value="F:calmodulin binding"/>
    <property type="evidence" value="ECO:0007669"/>
    <property type="project" value="TreeGrafter"/>
</dbReference>